<name>A0AC61RRJ4_9FIRM</name>
<organism evidence="1 2">
    <name type="scientific">Petralouisia muris</name>
    <dbReference type="NCBI Taxonomy" id="3032872"/>
    <lineage>
        <taxon>Bacteria</taxon>
        <taxon>Bacillati</taxon>
        <taxon>Bacillota</taxon>
        <taxon>Clostridia</taxon>
        <taxon>Lachnospirales</taxon>
        <taxon>Lachnospiraceae</taxon>
        <taxon>Petralouisia</taxon>
    </lineage>
</organism>
<protein>
    <submittedName>
        <fullName evidence="1">Sugar ABC transporter substrate-binding protein</fullName>
    </submittedName>
</protein>
<dbReference type="Proteomes" id="UP000304953">
    <property type="component" value="Unassembled WGS sequence"/>
</dbReference>
<evidence type="ECO:0000313" key="2">
    <source>
        <dbReference type="Proteomes" id="UP000304953"/>
    </source>
</evidence>
<comment type="caution">
    <text evidence="1">The sequence shown here is derived from an EMBL/GenBank/DDBJ whole genome shotgun (WGS) entry which is preliminary data.</text>
</comment>
<sequence>MKRTTGVMLAIWMAVCLCGCAGGGSSSAGGDNVRIYLSLSSADTFRTVLVNSAKETAEEMGATLEVHEAEDSIEIQVAQIKQAVEEGYQVIMCSPVDTDTTLELEAIAGDVPIIFFNSCPDDSYLEADKYMYVGSDEGVAGEYQAEYILDSMSGKDEINVAILTGPSSHSATEGRTGQLKNTLNSSGKKINYVFQDHADWEQEKAEKYFDVFLSTGKAFDVAVCNNDAMALGVIDSCRKNGISDPVILGIDATADGCAAIIAGDMAFTVYQSATGQGEAAVKAAVALGSGGSAKEMEGISEDGKCVWVPFEKVDSANVEKYQ</sequence>
<proteinExistence type="predicted"/>
<accession>A0AC61RRJ4</accession>
<evidence type="ECO:0000313" key="1">
    <source>
        <dbReference type="EMBL" id="TGY91941.1"/>
    </source>
</evidence>
<gene>
    <name evidence="1" type="ORF">E5329_19660</name>
</gene>
<dbReference type="EMBL" id="SRYA01000049">
    <property type="protein sequence ID" value="TGY91941.1"/>
    <property type="molecule type" value="Genomic_DNA"/>
</dbReference>
<reference evidence="1" key="1">
    <citation type="submission" date="2019-04" db="EMBL/GenBank/DDBJ databases">
        <title>Microbes associate with the intestines of laboratory mice.</title>
        <authorList>
            <person name="Navarre W."/>
            <person name="Wong E."/>
            <person name="Huang K."/>
            <person name="Tropini C."/>
            <person name="Ng K."/>
            <person name="Yu B."/>
        </authorList>
    </citation>
    <scope>NUCLEOTIDE SEQUENCE</scope>
    <source>
        <strain evidence="1">NM01_1-7b</strain>
    </source>
</reference>
<keyword evidence="2" id="KW-1185">Reference proteome</keyword>